<dbReference type="Proteomes" id="UP000602076">
    <property type="component" value="Unassembled WGS sequence"/>
</dbReference>
<dbReference type="EMBL" id="JACXSI010000034">
    <property type="protein sequence ID" value="MBD3109441.1"/>
    <property type="molecule type" value="Genomic_DNA"/>
</dbReference>
<gene>
    <name evidence="4" type="ORF">IEO70_13920</name>
</gene>
<evidence type="ECO:0000256" key="2">
    <source>
        <dbReference type="SAM" id="MobiDB-lite"/>
    </source>
</evidence>
<keyword evidence="4" id="KW-0969">Cilium</keyword>
<evidence type="ECO:0000313" key="5">
    <source>
        <dbReference type="Proteomes" id="UP000602076"/>
    </source>
</evidence>
<evidence type="ECO:0000256" key="1">
    <source>
        <dbReference type="SAM" id="Coils"/>
    </source>
</evidence>
<feature type="domain" description="Flagellar hook-length control protein-like C-terminal" evidence="3">
    <location>
        <begin position="270"/>
        <end position="346"/>
    </location>
</feature>
<dbReference type="RefSeq" id="WP_190998973.1">
    <property type="nucleotide sequence ID" value="NZ_JACXSI010000034.1"/>
</dbReference>
<keyword evidence="4" id="KW-0966">Cell projection</keyword>
<protein>
    <submittedName>
        <fullName evidence="4">Flagellar hook-length control protein FliK</fullName>
    </submittedName>
</protein>
<feature type="compositionally biased region" description="Polar residues" evidence="2">
    <location>
        <begin position="357"/>
        <end position="368"/>
    </location>
</feature>
<sequence length="397" mass="44274">MNVSIIQTLQPAKKTVEQTSNAAANKGVFGAVLSKTMETAGSKETASSINSNETETAAEKRLQSLLDILQLEDLNQLENGRQLAEALLFATQDQQLTAIFENAGDIFSSESLEQLQGLLSNLTNESDLLQQLNSIVNQAINEGNITQQRILSVDEGIKLAKVFALFQNFLDLSEENAIKLDKLKQNLEQLEAKLESLLVPKEKNSLELTLNKNSSTVFAQSALTGNSDFAHNPFMNMSKLEQFVLNTQMGDKGSVNSEQLIKSFENIISKAKFTNQNGMQKLFIKLNPEHLGSLRIEIIQQNGTMIAKIVASTQRAKEMLDSQLQSLKQAFINQNIQVEKLELSQQFESLSQERNFFRDQGQQQSGRETGSEKSDIDDQMTEQFQTQFEEALLEAEV</sequence>
<dbReference type="InterPro" id="IPR038610">
    <property type="entry name" value="FliK-like_C_sf"/>
</dbReference>
<dbReference type="InterPro" id="IPR021136">
    <property type="entry name" value="Flagellar_hook_control-like_C"/>
</dbReference>
<feature type="coiled-coil region" evidence="1">
    <location>
        <begin position="310"/>
        <end position="353"/>
    </location>
</feature>
<feature type="region of interest" description="Disordered" evidence="2">
    <location>
        <begin position="357"/>
        <end position="381"/>
    </location>
</feature>
<evidence type="ECO:0000313" key="4">
    <source>
        <dbReference type="EMBL" id="MBD3109441.1"/>
    </source>
</evidence>
<keyword evidence="4" id="KW-0282">Flagellum</keyword>
<feature type="coiled-coil region" evidence="1">
    <location>
        <begin position="170"/>
        <end position="200"/>
    </location>
</feature>
<dbReference type="AlphaFoldDB" id="A0A927CXK7"/>
<keyword evidence="5" id="KW-1185">Reference proteome</keyword>
<name>A0A927CXK7_9BACI</name>
<accession>A0A927CXK7</accession>
<dbReference type="Gene3D" id="3.30.750.140">
    <property type="match status" value="1"/>
</dbReference>
<evidence type="ECO:0000259" key="3">
    <source>
        <dbReference type="Pfam" id="PF02120"/>
    </source>
</evidence>
<dbReference type="Pfam" id="PF02120">
    <property type="entry name" value="Flg_hook"/>
    <property type="match status" value="1"/>
</dbReference>
<comment type="caution">
    <text evidence="4">The sequence shown here is derived from an EMBL/GenBank/DDBJ whole genome shotgun (WGS) entry which is preliminary data.</text>
</comment>
<reference evidence="4" key="1">
    <citation type="submission" date="2020-09" db="EMBL/GenBank/DDBJ databases">
        <title>Bacillus faecalis sp. nov., a moderately halophilic bacterium isolated from cow faeces.</title>
        <authorList>
            <person name="Jiang L."/>
            <person name="Lee J."/>
        </authorList>
    </citation>
    <scope>NUCLEOTIDE SEQUENCE</scope>
    <source>
        <strain evidence="4">AGMB 02131</strain>
    </source>
</reference>
<dbReference type="CDD" id="cd17470">
    <property type="entry name" value="T3SS_Flik_C"/>
    <property type="match status" value="1"/>
</dbReference>
<keyword evidence="1" id="KW-0175">Coiled coil</keyword>
<proteinExistence type="predicted"/>
<organism evidence="4 5">
    <name type="scientific">Peribacillus faecalis</name>
    <dbReference type="NCBI Taxonomy" id="2772559"/>
    <lineage>
        <taxon>Bacteria</taxon>
        <taxon>Bacillati</taxon>
        <taxon>Bacillota</taxon>
        <taxon>Bacilli</taxon>
        <taxon>Bacillales</taxon>
        <taxon>Bacillaceae</taxon>
        <taxon>Peribacillus</taxon>
    </lineage>
</organism>